<dbReference type="EMBL" id="JAQJAN010000002">
    <property type="protein sequence ID" value="KAJ5737923.1"/>
    <property type="molecule type" value="Genomic_DNA"/>
</dbReference>
<accession>A0AAD6HTJ4</accession>
<protein>
    <submittedName>
        <fullName evidence="1">Uncharacterized protein</fullName>
    </submittedName>
</protein>
<keyword evidence="2" id="KW-1185">Reference proteome</keyword>
<comment type="caution">
    <text evidence="1">The sequence shown here is derived from an EMBL/GenBank/DDBJ whole genome shotgun (WGS) entry which is preliminary data.</text>
</comment>
<proteinExistence type="predicted"/>
<organism evidence="1 2">
    <name type="scientific">Penicillium malachiteum</name>
    <dbReference type="NCBI Taxonomy" id="1324776"/>
    <lineage>
        <taxon>Eukaryota</taxon>
        <taxon>Fungi</taxon>
        <taxon>Dikarya</taxon>
        <taxon>Ascomycota</taxon>
        <taxon>Pezizomycotina</taxon>
        <taxon>Eurotiomycetes</taxon>
        <taxon>Eurotiomycetidae</taxon>
        <taxon>Eurotiales</taxon>
        <taxon>Aspergillaceae</taxon>
        <taxon>Penicillium</taxon>
    </lineage>
</organism>
<name>A0AAD6HTJ4_9EURO</name>
<evidence type="ECO:0000313" key="2">
    <source>
        <dbReference type="Proteomes" id="UP001215712"/>
    </source>
</evidence>
<dbReference type="Proteomes" id="UP001215712">
    <property type="component" value="Unassembled WGS sequence"/>
</dbReference>
<evidence type="ECO:0000313" key="1">
    <source>
        <dbReference type="EMBL" id="KAJ5737923.1"/>
    </source>
</evidence>
<sequence>MAGEPGYVVLKNAVPKELCPKLEGDFNQASIKRKGIKFSEYRTHMSAGDVIIQLSKSSKD</sequence>
<reference evidence="1" key="2">
    <citation type="submission" date="2023-01" db="EMBL/GenBank/DDBJ databases">
        <authorList>
            <person name="Petersen C."/>
        </authorList>
    </citation>
    <scope>NUCLEOTIDE SEQUENCE</scope>
    <source>
        <strain evidence="1">IBT 17514</strain>
    </source>
</reference>
<gene>
    <name evidence="1" type="ORF">N7493_001078</name>
</gene>
<reference evidence="1" key="1">
    <citation type="journal article" date="2023" name="IMA Fungus">
        <title>Comparative genomic study of the Penicillium genus elucidates a diverse pangenome and 15 lateral gene transfer events.</title>
        <authorList>
            <person name="Petersen C."/>
            <person name="Sorensen T."/>
            <person name="Nielsen M.R."/>
            <person name="Sondergaard T.E."/>
            <person name="Sorensen J.L."/>
            <person name="Fitzpatrick D.A."/>
            <person name="Frisvad J.C."/>
            <person name="Nielsen K.L."/>
        </authorList>
    </citation>
    <scope>NUCLEOTIDE SEQUENCE</scope>
    <source>
        <strain evidence="1">IBT 17514</strain>
    </source>
</reference>
<dbReference type="AlphaFoldDB" id="A0AAD6HTJ4"/>